<dbReference type="InterPro" id="IPR037912">
    <property type="entry name" value="MCRS1"/>
</dbReference>
<dbReference type="PROSITE" id="PS50006">
    <property type="entry name" value="FHA_DOMAIN"/>
    <property type="match status" value="1"/>
</dbReference>
<dbReference type="SUPFAM" id="SSF49879">
    <property type="entry name" value="SMAD/FHA domain"/>
    <property type="match status" value="1"/>
</dbReference>
<organism evidence="2 3">
    <name type="scientific">Morus notabilis</name>
    <dbReference type="NCBI Taxonomy" id="981085"/>
    <lineage>
        <taxon>Eukaryota</taxon>
        <taxon>Viridiplantae</taxon>
        <taxon>Streptophyta</taxon>
        <taxon>Embryophyta</taxon>
        <taxon>Tracheophyta</taxon>
        <taxon>Spermatophyta</taxon>
        <taxon>Magnoliopsida</taxon>
        <taxon>eudicotyledons</taxon>
        <taxon>Gunneridae</taxon>
        <taxon>Pentapetalae</taxon>
        <taxon>rosids</taxon>
        <taxon>fabids</taxon>
        <taxon>Rosales</taxon>
        <taxon>Moraceae</taxon>
        <taxon>Moreae</taxon>
        <taxon>Morus</taxon>
    </lineage>
</organism>
<dbReference type="AlphaFoldDB" id="W9SKV3"/>
<dbReference type="GO" id="GO:0002151">
    <property type="term" value="F:G-quadruplex RNA binding"/>
    <property type="evidence" value="ECO:0007669"/>
    <property type="project" value="InterPro"/>
</dbReference>
<feature type="domain" description="FHA" evidence="1">
    <location>
        <begin position="66"/>
        <end position="122"/>
    </location>
</feature>
<dbReference type="PANTHER" id="PTHR13233:SF13">
    <property type="entry name" value="FHA DOMAIN-CONTAINING PROTEIN"/>
    <property type="match status" value="1"/>
</dbReference>
<gene>
    <name evidence="2" type="ORF">L484_026798</name>
</gene>
<dbReference type="eggNOG" id="KOG2293">
    <property type="taxonomic scope" value="Eukaryota"/>
</dbReference>
<dbReference type="GO" id="GO:0045944">
    <property type="term" value="P:positive regulation of transcription by RNA polymerase II"/>
    <property type="evidence" value="ECO:0007669"/>
    <property type="project" value="TreeGrafter"/>
</dbReference>
<dbReference type="Gene3D" id="2.60.200.20">
    <property type="match status" value="1"/>
</dbReference>
<reference evidence="3" key="1">
    <citation type="submission" date="2013-01" db="EMBL/GenBank/DDBJ databases">
        <title>Draft Genome Sequence of a Mulberry Tree, Morus notabilis C.K. Schneid.</title>
        <authorList>
            <person name="He N."/>
            <person name="Zhao S."/>
        </authorList>
    </citation>
    <scope>NUCLEOTIDE SEQUENCE</scope>
</reference>
<dbReference type="OrthoDB" id="10262769at2759"/>
<dbReference type="Proteomes" id="UP000030645">
    <property type="component" value="Unassembled WGS sequence"/>
</dbReference>
<dbReference type="CDD" id="cd22687">
    <property type="entry name" value="FHA_MCRS1"/>
    <property type="match status" value="1"/>
</dbReference>
<dbReference type="GO" id="GO:0071339">
    <property type="term" value="C:MLL1 complex"/>
    <property type="evidence" value="ECO:0007669"/>
    <property type="project" value="InterPro"/>
</dbReference>
<dbReference type="PANTHER" id="PTHR13233">
    <property type="entry name" value="MICROSPHERULE PROTEIN 1"/>
    <property type="match status" value="1"/>
</dbReference>
<dbReference type="STRING" id="981085.W9SKV3"/>
<evidence type="ECO:0000259" key="1">
    <source>
        <dbReference type="PROSITE" id="PS50006"/>
    </source>
</evidence>
<dbReference type="GO" id="GO:0044545">
    <property type="term" value="C:NSL complex"/>
    <property type="evidence" value="ECO:0007669"/>
    <property type="project" value="TreeGrafter"/>
</dbReference>
<dbReference type="GO" id="GO:0031011">
    <property type="term" value="C:Ino80 complex"/>
    <property type="evidence" value="ECO:0007669"/>
    <property type="project" value="InterPro"/>
</dbReference>
<proteinExistence type="predicted"/>
<dbReference type="EMBL" id="KE346359">
    <property type="protein sequence ID" value="EXC35491.1"/>
    <property type="molecule type" value="Genomic_DNA"/>
</dbReference>
<dbReference type="SMART" id="SM00240">
    <property type="entry name" value="FHA"/>
    <property type="match status" value="1"/>
</dbReference>
<dbReference type="InterPro" id="IPR008984">
    <property type="entry name" value="SMAD_FHA_dom_sf"/>
</dbReference>
<sequence length="178" mass="20226">MDLSPDYEDSYLSKKASQYWHEDAKRNIVRLEQCARSSMQRAIASQGAFAILYGRNVKQYIKETEVILGRATEDNEVDIDLRKEGRANKISRRQALIKMEEDGSFFLKNIGKSSIFLNGKEVAAGHRLCLSSSTLIEISGMSFVFEMNHKSVRRYLVNVGKNSKEKYAKFECSPAGNQ</sequence>
<protein>
    <submittedName>
        <fullName evidence="2">Microspherule protein 1</fullName>
    </submittedName>
</protein>
<keyword evidence="3" id="KW-1185">Reference proteome</keyword>
<dbReference type="KEGG" id="mnt:21409441"/>
<name>W9SKV3_9ROSA</name>
<dbReference type="Pfam" id="PF00498">
    <property type="entry name" value="FHA"/>
    <property type="match status" value="1"/>
</dbReference>
<evidence type="ECO:0000313" key="2">
    <source>
        <dbReference type="EMBL" id="EXC35491.1"/>
    </source>
</evidence>
<accession>W9SKV3</accession>
<dbReference type="InterPro" id="IPR000253">
    <property type="entry name" value="FHA_dom"/>
</dbReference>
<evidence type="ECO:0000313" key="3">
    <source>
        <dbReference type="Proteomes" id="UP000030645"/>
    </source>
</evidence>